<evidence type="ECO:0000313" key="1">
    <source>
        <dbReference type="EMBL" id="KAI4295252.1"/>
    </source>
</evidence>
<gene>
    <name evidence="1" type="ORF">L6164_035318</name>
</gene>
<name>A0ACB9KDJ5_BAUVA</name>
<dbReference type="Proteomes" id="UP000828941">
    <property type="component" value="Chromosome 14"/>
</dbReference>
<proteinExistence type="predicted"/>
<dbReference type="EMBL" id="CM039439">
    <property type="protein sequence ID" value="KAI4295252.1"/>
    <property type="molecule type" value="Genomic_DNA"/>
</dbReference>
<keyword evidence="2" id="KW-1185">Reference proteome</keyword>
<protein>
    <submittedName>
        <fullName evidence="1">Uncharacterized protein</fullName>
    </submittedName>
</protein>
<organism evidence="1 2">
    <name type="scientific">Bauhinia variegata</name>
    <name type="common">Purple orchid tree</name>
    <name type="synonym">Phanera variegata</name>
    <dbReference type="NCBI Taxonomy" id="167791"/>
    <lineage>
        <taxon>Eukaryota</taxon>
        <taxon>Viridiplantae</taxon>
        <taxon>Streptophyta</taxon>
        <taxon>Embryophyta</taxon>
        <taxon>Tracheophyta</taxon>
        <taxon>Spermatophyta</taxon>
        <taxon>Magnoliopsida</taxon>
        <taxon>eudicotyledons</taxon>
        <taxon>Gunneridae</taxon>
        <taxon>Pentapetalae</taxon>
        <taxon>rosids</taxon>
        <taxon>fabids</taxon>
        <taxon>Fabales</taxon>
        <taxon>Fabaceae</taxon>
        <taxon>Cercidoideae</taxon>
        <taxon>Cercideae</taxon>
        <taxon>Bauhiniinae</taxon>
        <taxon>Bauhinia</taxon>
    </lineage>
</organism>
<reference evidence="1 2" key="1">
    <citation type="journal article" date="2022" name="DNA Res.">
        <title>Chromosomal-level genome assembly of the orchid tree Bauhinia variegata (Leguminosae; Cercidoideae) supports the allotetraploid origin hypothesis of Bauhinia.</title>
        <authorList>
            <person name="Zhong Y."/>
            <person name="Chen Y."/>
            <person name="Zheng D."/>
            <person name="Pang J."/>
            <person name="Liu Y."/>
            <person name="Luo S."/>
            <person name="Meng S."/>
            <person name="Qian L."/>
            <person name="Wei D."/>
            <person name="Dai S."/>
            <person name="Zhou R."/>
        </authorList>
    </citation>
    <scope>NUCLEOTIDE SEQUENCE [LARGE SCALE GENOMIC DNA]</scope>
    <source>
        <strain evidence="1">BV-YZ2020</strain>
    </source>
</reference>
<evidence type="ECO:0000313" key="2">
    <source>
        <dbReference type="Proteomes" id="UP000828941"/>
    </source>
</evidence>
<comment type="caution">
    <text evidence="1">The sequence shown here is derived from an EMBL/GenBank/DDBJ whole genome shotgun (WGS) entry which is preliminary data.</text>
</comment>
<sequence>MGYLPIKVVASKGKVLEVCNLQRKWSCEIVVVGVKNLKLVQRESWKMASELVVGDVEVGETSEIGELVGEMASDIVEGEGG</sequence>
<accession>A0ACB9KDJ5</accession>